<sequence length="199" mass="23010">MSRTITLDVLWTNGAKVVVQIPEIAPVKDVVELCYTDKTLFYYPFLIHKGRLLDLTLSLKFQNVENGDSLVVYEHRAMNRPPPKLEITNLDSKIYSVMLEALSLNDRFYHNIEMNQKTAILYQKLVPAATMTIENDLEYDPPTVIPQKKKEPSIKALPPLIEKIDEYHEDEVNDENVPLFATIEEAGKYFAKHSIDWTW</sequence>
<dbReference type="RefSeq" id="XP_068363017.1">
    <property type="nucleotide sequence ID" value="XM_068491887.1"/>
</dbReference>
<proteinExistence type="predicted"/>
<dbReference type="Proteomes" id="UP000179807">
    <property type="component" value="Unassembled WGS sequence"/>
</dbReference>
<dbReference type="GeneID" id="94826591"/>
<dbReference type="SUPFAM" id="SSF54236">
    <property type="entry name" value="Ubiquitin-like"/>
    <property type="match status" value="1"/>
</dbReference>
<dbReference type="AlphaFoldDB" id="A0A1J4KEL6"/>
<accession>A0A1J4KEL6</accession>
<organism evidence="1 2">
    <name type="scientific">Tritrichomonas foetus</name>
    <dbReference type="NCBI Taxonomy" id="1144522"/>
    <lineage>
        <taxon>Eukaryota</taxon>
        <taxon>Metamonada</taxon>
        <taxon>Parabasalia</taxon>
        <taxon>Tritrichomonadida</taxon>
        <taxon>Tritrichomonadidae</taxon>
        <taxon>Tritrichomonas</taxon>
    </lineage>
</organism>
<gene>
    <name evidence="1" type="ORF">TRFO_04420</name>
</gene>
<keyword evidence="2" id="KW-1185">Reference proteome</keyword>
<evidence type="ECO:0000313" key="2">
    <source>
        <dbReference type="Proteomes" id="UP000179807"/>
    </source>
</evidence>
<dbReference type="InterPro" id="IPR029071">
    <property type="entry name" value="Ubiquitin-like_domsf"/>
</dbReference>
<evidence type="ECO:0008006" key="3">
    <source>
        <dbReference type="Google" id="ProtNLM"/>
    </source>
</evidence>
<dbReference type="EMBL" id="MLAK01000627">
    <property type="protein sequence ID" value="OHT09881.1"/>
    <property type="molecule type" value="Genomic_DNA"/>
</dbReference>
<comment type="caution">
    <text evidence="1">The sequence shown here is derived from an EMBL/GenBank/DDBJ whole genome shotgun (WGS) entry which is preliminary data.</text>
</comment>
<reference evidence="1" key="1">
    <citation type="submission" date="2016-10" db="EMBL/GenBank/DDBJ databases">
        <authorList>
            <person name="Benchimol M."/>
            <person name="Almeida L.G."/>
            <person name="Vasconcelos A.T."/>
            <person name="Perreira-Neves A."/>
            <person name="Rosa I.A."/>
            <person name="Tasca T."/>
            <person name="Bogo M.R."/>
            <person name="de Souza W."/>
        </authorList>
    </citation>
    <scope>NUCLEOTIDE SEQUENCE [LARGE SCALE GENOMIC DNA]</scope>
    <source>
        <strain evidence="1">K</strain>
    </source>
</reference>
<dbReference type="OrthoDB" id="10536201at2759"/>
<dbReference type="VEuPathDB" id="TrichDB:TRFO_04420"/>
<protein>
    <recommendedName>
        <fullName evidence="3">Ubiquitin-like domain-containing protein</fullName>
    </recommendedName>
</protein>
<name>A0A1J4KEL6_9EUKA</name>
<evidence type="ECO:0000313" key="1">
    <source>
        <dbReference type="EMBL" id="OHT09881.1"/>
    </source>
</evidence>